<name>A0ABW0H823_9HYPH</name>
<accession>A0ABW0H823</accession>
<keyword evidence="2" id="KW-1185">Reference proteome</keyword>
<evidence type="ECO:0000313" key="1">
    <source>
        <dbReference type="EMBL" id="MFC5392656.1"/>
    </source>
</evidence>
<sequence>MAKYPTFKQFKAALTRFDNAAQDMALKGSFHPDEWKPTEDRYRRSREKVESLFERAAVTTTVVSNSNVHPQDALTEIARLVDNWRNEIASAGMPASGLTLNAIRGLAGTPIIQVEPGTEIEKDGIKFVVDDTHAVIRDGTIYVTRSTWDALINKASVR</sequence>
<proteinExistence type="predicted"/>
<protein>
    <submittedName>
        <fullName evidence="1">Uncharacterized protein</fullName>
    </submittedName>
</protein>
<gene>
    <name evidence="1" type="ORF">ACFPPC_08405</name>
</gene>
<comment type="caution">
    <text evidence="1">The sequence shown here is derived from an EMBL/GenBank/DDBJ whole genome shotgun (WGS) entry which is preliminary data.</text>
</comment>
<dbReference type="RefSeq" id="WP_377007481.1">
    <property type="nucleotide sequence ID" value="NZ_JBHSLV010000013.1"/>
</dbReference>
<evidence type="ECO:0000313" key="2">
    <source>
        <dbReference type="Proteomes" id="UP001596104"/>
    </source>
</evidence>
<dbReference type="EMBL" id="JBHSLV010000013">
    <property type="protein sequence ID" value="MFC5392656.1"/>
    <property type="molecule type" value="Genomic_DNA"/>
</dbReference>
<organism evidence="1 2">
    <name type="scientific">Bosea vestrisii</name>
    <dbReference type="NCBI Taxonomy" id="151416"/>
    <lineage>
        <taxon>Bacteria</taxon>
        <taxon>Pseudomonadati</taxon>
        <taxon>Pseudomonadota</taxon>
        <taxon>Alphaproteobacteria</taxon>
        <taxon>Hyphomicrobiales</taxon>
        <taxon>Boseaceae</taxon>
        <taxon>Bosea</taxon>
    </lineage>
</organism>
<dbReference type="Proteomes" id="UP001596104">
    <property type="component" value="Unassembled WGS sequence"/>
</dbReference>
<reference evidence="2" key="1">
    <citation type="journal article" date="2019" name="Int. J. Syst. Evol. Microbiol.">
        <title>The Global Catalogue of Microorganisms (GCM) 10K type strain sequencing project: providing services to taxonomists for standard genome sequencing and annotation.</title>
        <authorList>
            <consortium name="The Broad Institute Genomics Platform"/>
            <consortium name="The Broad Institute Genome Sequencing Center for Infectious Disease"/>
            <person name="Wu L."/>
            <person name="Ma J."/>
        </authorList>
    </citation>
    <scope>NUCLEOTIDE SEQUENCE [LARGE SCALE GENOMIC DNA]</scope>
    <source>
        <strain evidence="2">CGMCC 1.16326</strain>
    </source>
</reference>